<name>A0A921II97_9FIRM</name>
<dbReference type="Proteomes" id="UP000782880">
    <property type="component" value="Unassembled WGS sequence"/>
</dbReference>
<evidence type="ECO:0000313" key="2">
    <source>
        <dbReference type="Proteomes" id="UP000782880"/>
    </source>
</evidence>
<accession>A0A921II97</accession>
<dbReference type="Gene3D" id="3.40.50.1000">
    <property type="entry name" value="HAD superfamily/HAD-like"/>
    <property type="match status" value="1"/>
</dbReference>
<dbReference type="SUPFAM" id="SSF56784">
    <property type="entry name" value="HAD-like"/>
    <property type="match status" value="1"/>
</dbReference>
<dbReference type="InterPro" id="IPR023214">
    <property type="entry name" value="HAD_sf"/>
</dbReference>
<sequence length="577" mass="64645">MNITIKIIRRAAPYKAVAFDVFDTLLKRDVVKPTDLFALCGEEFARARVQAETEVRAAIHGEVTLAQIYAQPCMKAYDPAQECAMEMDAVVPNLPVLAAVRTLQAQGKRLYYISDMYLPPEQISAMLKKCGYELDGGFVSCSYGIQKRSGGLFRRFLRETGLKAGQVLFIGDSWRADVMGAALAGIPAWHLPVMEKKTEETLESGAVRSFIENRISGDMTRAGKLGFSVLGPLEIGFCRWLHQRRLQHPEARIFFLARDMYLTREIYGMLYPEETTEYLQVSRRSLCPALLAEGNDSLLAAALPRQILTGQQIADYCGALCPPEYSEKKFDLKKGTSADLRTLLNALQANKNASLVLGYLQNAGIRQGDILVDIGSGGTTQMLLEHLCSIKLYGLQLSGDERLQERLSSDRVGVYLSLSQKEALLYWAGQPILERLISEDIGSVSGYRKQETTFTVRRETQEPEKVIEEIQGGAKAFAHAWQASVLKNLVFSPKTAIHPFLQLMGNPTQEQLELMGPLTVEDGGTYTLAVPRPLHVYLCNPNAAVRDFRDARWKIGFMKRLLRWPLPYERIYLAMKK</sequence>
<proteinExistence type="predicted"/>
<evidence type="ECO:0000313" key="1">
    <source>
        <dbReference type="EMBL" id="HJG27306.1"/>
    </source>
</evidence>
<reference evidence="1" key="1">
    <citation type="journal article" date="2021" name="PeerJ">
        <title>Extensive microbial diversity within the chicken gut microbiome revealed by metagenomics and culture.</title>
        <authorList>
            <person name="Gilroy R."/>
            <person name="Ravi A."/>
            <person name="Getino M."/>
            <person name="Pursley I."/>
            <person name="Horton D.L."/>
            <person name="Alikhan N.F."/>
            <person name="Baker D."/>
            <person name="Gharbi K."/>
            <person name="Hall N."/>
            <person name="Watson M."/>
            <person name="Adriaenssens E.M."/>
            <person name="Foster-Nyarko E."/>
            <person name="Jarju S."/>
            <person name="Secka A."/>
            <person name="Antonio M."/>
            <person name="Oren A."/>
            <person name="Chaudhuri R.R."/>
            <person name="La Ragione R."/>
            <person name="Hildebrand F."/>
            <person name="Pallen M.J."/>
        </authorList>
    </citation>
    <scope>NUCLEOTIDE SEQUENCE</scope>
    <source>
        <strain evidence="1">ChiBcec21-2208</strain>
    </source>
</reference>
<protein>
    <recommendedName>
        <fullName evidence="3">Hydrolase</fullName>
    </recommendedName>
</protein>
<gene>
    <name evidence="1" type="ORF">K8V20_01480</name>
</gene>
<reference evidence="1" key="2">
    <citation type="submission" date="2021-09" db="EMBL/GenBank/DDBJ databases">
        <authorList>
            <person name="Gilroy R."/>
        </authorList>
    </citation>
    <scope>NUCLEOTIDE SEQUENCE</scope>
    <source>
        <strain evidence="1">ChiBcec21-2208</strain>
    </source>
</reference>
<comment type="caution">
    <text evidence="1">The sequence shown here is derived from an EMBL/GenBank/DDBJ whole genome shotgun (WGS) entry which is preliminary data.</text>
</comment>
<dbReference type="AlphaFoldDB" id="A0A921II97"/>
<dbReference type="EMBL" id="DYVE01000044">
    <property type="protein sequence ID" value="HJG27306.1"/>
    <property type="molecule type" value="Genomic_DNA"/>
</dbReference>
<dbReference type="InterPro" id="IPR036412">
    <property type="entry name" value="HAD-like_sf"/>
</dbReference>
<dbReference type="PANTHER" id="PTHR43611">
    <property type="entry name" value="ALPHA-D-GLUCOSE 1-PHOSPHATE PHOSPHATASE"/>
    <property type="match status" value="1"/>
</dbReference>
<organism evidence="1 2">
    <name type="scientific">Subdoligranulum variabile</name>
    <dbReference type="NCBI Taxonomy" id="214851"/>
    <lineage>
        <taxon>Bacteria</taxon>
        <taxon>Bacillati</taxon>
        <taxon>Bacillota</taxon>
        <taxon>Clostridia</taxon>
        <taxon>Eubacteriales</taxon>
        <taxon>Oscillospiraceae</taxon>
        <taxon>Subdoligranulum</taxon>
    </lineage>
</organism>
<evidence type="ECO:0008006" key="3">
    <source>
        <dbReference type="Google" id="ProtNLM"/>
    </source>
</evidence>
<dbReference type="Pfam" id="PF00702">
    <property type="entry name" value="Hydrolase"/>
    <property type="match status" value="1"/>
</dbReference>
<dbReference type="PANTHER" id="PTHR43611:SF3">
    <property type="entry name" value="FLAVIN MONONUCLEOTIDE HYDROLASE 1, CHLOROPLATIC"/>
    <property type="match status" value="1"/>
</dbReference>